<feature type="domain" description="Far11/STRP N-terminal" evidence="2">
    <location>
        <begin position="136"/>
        <end position="454"/>
    </location>
</feature>
<reference evidence="5" key="2">
    <citation type="submission" date="2020-04" db="EMBL/GenBank/DDBJ databases">
        <authorList>
            <consortium name="NCBI Genome Project"/>
        </authorList>
    </citation>
    <scope>NUCLEOTIDE SEQUENCE</scope>
    <source>
        <strain evidence="5">CBS 342.82</strain>
    </source>
</reference>
<evidence type="ECO:0000313" key="5">
    <source>
        <dbReference type="RefSeq" id="XP_033464439.1"/>
    </source>
</evidence>
<evidence type="ECO:0000259" key="2">
    <source>
        <dbReference type="SMART" id="SM01292"/>
    </source>
</evidence>
<dbReference type="PANTHER" id="PTHR13239:SF4">
    <property type="entry name" value="AT25231P"/>
    <property type="match status" value="1"/>
</dbReference>
<dbReference type="AlphaFoldDB" id="A0A6J3MHP6"/>
<accession>A0A6J3MHP6</accession>
<feature type="compositionally biased region" description="Polar residues" evidence="1">
    <location>
        <begin position="30"/>
        <end position="47"/>
    </location>
</feature>
<protein>
    <submittedName>
        <fullName evidence="5">HAM-2, hyphal anastomosis-2 protein</fullName>
    </submittedName>
</protein>
<evidence type="ECO:0000256" key="1">
    <source>
        <dbReference type="SAM" id="MobiDB-lite"/>
    </source>
</evidence>
<sequence length="1043" mass="117157">MDEVENPALPAAGMSSPTLRPLGSDEDPGSTITEASQSELQSDNVQESARFGGLDPADPAPNPSRFGVQSRPSVQRETSVPPPQQPPPAPPVQTNSDMNEYSQDPPDSLTLADLKRIRNSFPAAVEPQRQQVVELRDVYDFDYRDAQSLPCELEEWFSYSEEEEKRLYQCKAVFDQEWRASEHGKQDWLNVTEDARRAFTKRWIQVLNDPSQEQDVANALMILTYLGLGVWEETAGRNEGCALEDLFNDSGFGGSRLEEYGRSSLQIQWIVAMVDTLHACDGLSNIYDTLRRICEDDFANSAVEPSLRDEGQAQRGDTTIELWCALTLMYLFVEVARTTTNARALKQDVVALDPNILSYLTQIVARMRWDENAPIPLTKMLLLAWKAILVCFGGIADIEQLKKSLQKQEVDKDVRGAPIITASPLDYHLFRQEISSKYPAYQPPLPLFPLEPEHNSILPPLSHRRPSVSRSDAAITGAPNIGSDSIMHQPMHIATPAPSPPPSPGGPGKAGKKQNYQTNQLFPFLYPPLDASSNDLGGKGSTELQDTLVGRRWEGSDVPSSILEGAELFAQRMRATRGMQQMWDARDDFMKEDRGWETNGDPSAFIDVDAREELRKGGPAYAGQKVPPEAQEVIAKVNAYYKDCLPHLQSLVVVMLKVILQNVTELVTKSGHNGFPSSIQLNDMNGHRTMENSVNFSADSIENAVDEANKQRSQEILAKALGAIILLLLKWFRLSHVLQYEYMTQLLLDANFVPLIVRVWQSQDIGRACHIKQDREDRSFFYYCQKNSRQGAPESTLAPAMASLNEESEDEAAPPPIKRKRDDSSNELSLRPDDFSHLPEVDELGYQTTPMPLKPIKSYSYRNIFSTINYLRILQKITHRKTHRALTLVGSHKTQFLRKTLKIPVQLVRYYTLKLYKSQVPFCGRKWRQSNMKVITAVWLSVPADLRDDWLTGGGGGMGGAYVGDVDGTVEDALPLEQSLRTITHWWNLRNFPDAMCATNNVQDEGMDFFTRELEKMDLLREDEMADSQSLAEGLWEGPVDGY</sequence>
<organism evidence="5">
    <name type="scientific">Dissoconium aciculare CBS 342.82</name>
    <dbReference type="NCBI Taxonomy" id="1314786"/>
    <lineage>
        <taxon>Eukaryota</taxon>
        <taxon>Fungi</taxon>
        <taxon>Dikarya</taxon>
        <taxon>Ascomycota</taxon>
        <taxon>Pezizomycotina</taxon>
        <taxon>Dothideomycetes</taxon>
        <taxon>Dothideomycetidae</taxon>
        <taxon>Mycosphaerellales</taxon>
        <taxon>Dissoconiaceae</taxon>
        <taxon>Dissoconium</taxon>
    </lineage>
</organism>
<gene>
    <name evidence="5" type="ORF">K489DRAFT_375496</name>
</gene>
<dbReference type="OrthoDB" id="18234at2759"/>
<dbReference type="InterPro" id="IPR021819">
    <property type="entry name" value="Far11/STRP_C"/>
</dbReference>
<reference evidence="5" key="3">
    <citation type="submission" date="2025-08" db="UniProtKB">
        <authorList>
            <consortium name="RefSeq"/>
        </authorList>
    </citation>
    <scope>IDENTIFICATION</scope>
    <source>
        <strain evidence="5">CBS 342.82</strain>
    </source>
</reference>
<feature type="region of interest" description="Disordered" evidence="1">
    <location>
        <begin position="791"/>
        <end position="836"/>
    </location>
</feature>
<dbReference type="Proteomes" id="UP000504637">
    <property type="component" value="Unplaced"/>
</dbReference>
<dbReference type="InterPro" id="IPR012486">
    <property type="entry name" value="Far11/STRP_N"/>
</dbReference>
<dbReference type="PANTHER" id="PTHR13239">
    <property type="entry name" value="PROTEIN REQUIRED FOR HYPHAL ANASTOMOSIS HAM-2"/>
    <property type="match status" value="1"/>
</dbReference>
<dbReference type="RefSeq" id="XP_033464439.1">
    <property type="nucleotide sequence ID" value="XM_033603698.1"/>
</dbReference>
<feature type="compositionally biased region" description="Basic and acidic residues" evidence="1">
    <location>
        <begin position="820"/>
        <end position="836"/>
    </location>
</feature>
<feature type="compositionally biased region" description="Pro residues" evidence="1">
    <location>
        <begin position="80"/>
        <end position="91"/>
    </location>
</feature>
<evidence type="ECO:0000259" key="3">
    <source>
        <dbReference type="SMART" id="SM01293"/>
    </source>
</evidence>
<feature type="region of interest" description="Disordered" evidence="1">
    <location>
        <begin position="462"/>
        <end position="514"/>
    </location>
</feature>
<dbReference type="Pfam" id="PF11882">
    <property type="entry name" value="DUF3402"/>
    <property type="match status" value="1"/>
</dbReference>
<dbReference type="Pfam" id="PF07923">
    <property type="entry name" value="N1221"/>
    <property type="match status" value="1"/>
</dbReference>
<keyword evidence="4" id="KW-1185">Reference proteome</keyword>
<feature type="region of interest" description="Disordered" evidence="1">
    <location>
        <begin position="1"/>
        <end position="108"/>
    </location>
</feature>
<evidence type="ECO:0000313" key="4">
    <source>
        <dbReference type="Proteomes" id="UP000504637"/>
    </source>
</evidence>
<dbReference type="GeneID" id="54361498"/>
<name>A0A6J3MHP6_9PEZI</name>
<reference evidence="5" key="1">
    <citation type="submission" date="2020-01" db="EMBL/GenBank/DDBJ databases">
        <authorList>
            <consortium name="DOE Joint Genome Institute"/>
            <person name="Haridas S."/>
            <person name="Albert R."/>
            <person name="Binder M."/>
            <person name="Bloem J."/>
            <person name="Labutti K."/>
            <person name="Salamov A."/>
            <person name="Andreopoulos B."/>
            <person name="Baker S.E."/>
            <person name="Barry K."/>
            <person name="Bills G."/>
            <person name="Bluhm B.H."/>
            <person name="Cannon C."/>
            <person name="Castanera R."/>
            <person name="Culley D.E."/>
            <person name="Daum C."/>
            <person name="Ezra D."/>
            <person name="Gonzalez J.B."/>
            <person name="Henrissat B."/>
            <person name="Kuo A."/>
            <person name="Liang C."/>
            <person name="Lipzen A."/>
            <person name="Lutzoni F."/>
            <person name="Magnuson J."/>
            <person name="Mondo S."/>
            <person name="Nolan M."/>
            <person name="Ohm R."/>
            <person name="Pangilinan J."/>
            <person name="Park H.-J."/>
            <person name="Ramirez L."/>
            <person name="Alfaro M."/>
            <person name="Sun H."/>
            <person name="Tritt A."/>
            <person name="Yoshinaga Y."/>
            <person name="Zwiers L.-H."/>
            <person name="Turgeon B.G."/>
            <person name="Goodwin S.B."/>
            <person name="Spatafora J.W."/>
            <person name="Crous P.W."/>
            <person name="Grigoriev I.V."/>
        </authorList>
    </citation>
    <scope>NUCLEOTIDE SEQUENCE</scope>
    <source>
        <strain evidence="5">CBS 342.82</strain>
    </source>
</reference>
<dbReference type="SMART" id="SM01293">
    <property type="entry name" value="DUF3402"/>
    <property type="match status" value="1"/>
</dbReference>
<dbReference type="SMART" id="SM01292">
    <property type="entry name" value="N1221"/>
    <property type="match status" value="1"/>
</dbReference>
<dbReference type="GO" id="GO:0005829">
    <property type="term" value="C:cytosol"/>
    <property type="evidence" value="ECO:0007669"/>
    <property type="project" value="TreeGrafter"/>
</dbReference>
<proteinExistence type="predicted"/>
<dbReference type="InterPro" id="IPR040185">
    <property type="entry name" value="Far11/STRP"/>
</dbReference>
<feature type="domain" description="Far11/STRP C-terminal" evidence="3">
    <location>
        <begin position="559"/>
        <end position="1014"/>
    </location>
</feature>
<dbReference type="GO" id="GO:0007010">
    <property type="term" value="P:cytoskeleton organization"/>
    <property type="evidence" value="ECO:0007669"/>
    <property type="project" value="TreeGrafter"/>
</dbReference>